<feature type="domain" description="OmpR/PhoB-type" evidence="6">
    <location>
        <begin position="1"/>
        <end position="98"/>
    </location>
</feature>
<dbReference type="InterPro" id="IPR005158">
    <property type="entry name" value="BTAD"/>
</dbReference>
<evidence type="ECO:0000313" key="7">
    <source>
        <dbReference type="EMBL" id="GAA4224497.1"/>
    </source>
</evidence>
<keyword evidence="4" id="KW-0804">Transcription</keyword>
<protein>
    <submittedName>
        <fullName evidence="7">AfsR/SARP family transcriptional regulator</fullName>
    </submittedName>
</protein>
<evidence type="ECO:0000256" key="4">
    <source>
        <dbReference type="ARBA" id="ARBA00023163"/>
    </source>
</evidence>
<dbReference type="EMBL" id="BAABAS010000003">
    <property type="protein sequence ID" value="GAA4224497.1"/>
    <property type="molecule type" value="Genomic_DNA"/>
</dbReference>
<dbReference type="SMART" id="SM01043">
    <property type="entry name" value="BTAD"/>
    <property type="match status" value="1"/>
</dbReference>
<name>A0ABP8BS90_9ACTN</name>
<keyword evidence="2" id="KW-0805">Transcription regulation</keyword>
<gene>
    <name evidence="7" type="ORF">GCM10022254_04050</name>
</gene>
<dbReference type="InterPro" id="IPR016032">
    <property type="entry name" value="Sig_transdc_resp-reg_C-effctor"/>
</dbReference>
<evidence type="ECO:0000256" key="3">
    <source>
        <dbReference type="ARBA" id="ARBA00023125"/>
    </source>
</evidence>
<dbReference type="Gene3D" id="1.25.40.10">
    <property type="entry name" value="Tetratricopeptide repeat domain"/>
    <property type="match status" value="1"/>
</dbReference>
<feature type="DNA-binding region" description="OmpR/PhoB-type" evidence="5">
    <location>
        <begin position="1"/>
        <end position="98"/>
    </location>
</feature>
<dbReference type="PANTHER" id="PTHR35807">
    <property type="entry name" value="TRANSCRIPTIONAL REGULATOR REDD-RELATED"/>
    <property type="match status" value="1"/>
</dbReference>
<evidence type="ECO:0000259" key="6">
    <source>
        <dbReference type="PROSITE" id="PS51755"/>
    </source>
</evidence>
<keyword evidence="8" id="KW-1185">Reference proteome</keyword>
<dbReference type="InterPro" id="IPR036388">
    <property type="entry name" value="WH-like_DNA-bd_sf"/>
</dbReference>
<evidence type="ECO:0000313" key="8">
    <source>
        <dbReference type="Proteomes" id="UP001501710"/>
    </source>
</evidence>
<dbReference type="SMART" id="SM00862">
    <property type="entry name" value="Trans_reg_C"/>
    <property type="match status" value="1"/>
</dbReference>
<sequence length="263" mass="29784">MARFALLGSFEISNGTNVCESMTPKMRQLFALLLARSNQLVSMETVVQELWEEEPPKSAPATVQTYVYQLRKIIEGGRLVPDTREFLVTRPTGYLVRVPPSELDVHVFAEEAKQGRALLAAGRAEEASQLLRHALSLWTGPPFADVNRGPLLETHALDLREQRLHCLESRIRADVQLGHDRELIGELRWLVADNPFNEWFHGQLIMALSRAGRRNEALKVFDSLRRSLDRELGLLPSPEIQEIHQRVLRVGAGRYPVAAIQEK</sequence>
<dbReference type="PANTHER" id="PTHR35807:SF1">
    <property type="entry name" value="TRANSCRIPTIONAL REGULATOR REDD"/>
    <property type="match status" value="1"/>
</dbReference>
<proteinExistence type="inferred from homology"/>
<evidence type="ECO:0000256" key="1">
    <source>
        <dbReference type="ARBA" id="ARBA00005820"/>
    </source>
</evidence>
<evidence type="ECO:0000256" key="2">
    <source>
        <dbReference type="ARBA" id="ARBA00023015"/>
    </source>
</evidence>
<reference evidence="8" key="1">
    <citation type="journal article" date="2019" name="Int. J. Syst. Evol. Microbiol.">
        <title>The Global Catalogue of Microorganisms (GCM) 10K type strain sequencing project: providing services to taxonomists for standard genome sequencing and annotation.</title>
        <authorList>
            <consortium name="The Broad Institute Genomics Platform"/>
            <consortium name="The Broad Institute Genome Sequencing Center for Infectious Disease"/>
            <person name="Wu L."/>
            <person name="Ma J."/>
        </authorList>
    </citation>
    <scope>NUCLEOTIDE SEQUENCE [LARGE SCALE GENOMIC DNA]</scope>
    <source>
        <strain evidence="8">JCM 17440</strain>
    </source>
</reference>
<comment type="caution">
    <text evidence="7">The sequence shown here is derived from an EMBL/GenBank/DDBJ whole genome shotgun (WGS) entry which is preliminary data.</text>
</comment>
<dbReference type="Gene3D" id="1.10.10.10">
    <property type="entry name" value="Winged helix-like DNA-binding domain superfamily/Winged helix DNA-binding domain"/>
    <property type="match status" value="1"/>
</dbReference>
<dbReference type="Proteomes" id="UP001501710">
    <property type="component" value="Unassembled WGS sequence"/>
</dbReference>
<dbReference type="PROSITE" id="PS51755">
    <property type="entry name" value="OMPR_PHOB"/>
    <property type="match status" value="1"/>
</dbReference>
<dbReference type="InterPro" id="IPR001867">
    <property type="entry name" value="OmpR/PhoB-type_DNA-bd"/>
</dbReference>
<dbReference type="CDD" id="cd15831">
    <property type="entry name" value="BTAD"/>
    <property type="match status" value="1"/>
</dbReference>
<dbReference type="Pfam" id="PF00486">
    <property type="entry name" value="Trans_reg_C"/>
    <property type="match status" value="1"/>
</dbReference>
<dbReference type="SUPFAM" id="SSF48452">
    <property type="entry name" value="TPR-like"/>
    <property type="match status" value="1"/>
</dbReference>
<dbReference type="SUPFAM" id="SSF46894">
    <property type="entry name" value="C-terminal effector domain of the bipartite response regulators"/>
    <property type="match status" value="1"/>
</dbReference>
<dbReference type="Pfam" id="PF03704">
    <property type="entry name" value="BTAD"/>
    <property type="match status" value="1"/>
</dbReference>
<dbReference type="InterPro" id="IPR051677">
    <property type="entry name" value="AfsR-DnrI-RedD_regulator"/>
</dbReference>
<evidence type="ECO:0000256" key="5">
    <source>
        <dbReference type="PROSITE-ProRule" id="PRU01091"/>
    </source>
</evidence>
<organism evidence="7 8">
    <name type="scientific">Actinomadura meridiana</name>
    <dbReference type="NCBI Taxonomy" id="559626"/>
    <lineage>
        <taxon>Bacteria</taxon>
        <taxon>Bacillati</taxon>
        <taxon>Actinomycetota</taxon>
        <taxon>Actinomycetes</taxon>
        <taxon>Streptosporangiales</taxon>
        <taxon>Thermomonosporaceae</taxon>
        <taxon>Actinomadura</taxon>
    </lineage>
</organism>
<keyword evidence="3 5" id="KW-0238">DNA-binding</keyword>
<dbReference type="InterPro" id="IPR011990">
    <property type="entry name" value="TPR-like_helical_dom_sf"/>
</dbReference>
<accession>A0ABP8BS90</accession>
<comment type="similarity">
    <text evidence="1">Belongs to the AfsR/DnrI/RedD regulatory family.</text>
</comment>
<dbReference type="RefSeq" id="WP_344888622.1">
    <property type="nucleotide sequence ID" value="NZ_BAABAS010000003.1"/>
</dbReference>